<keyword evidence="2" id="KW-1185">Reference proteome</keyword>
<gene>
    <name evidence="1" type="ORF">M23134_03279</name>
</gene>
<dbReference type="InterPro" id="IPR010581">
    <property type="entry name" value="DUF1152"/>
</dbReference>
<evidence type="ECO:0000313" key="1">
    <source>
        <dbReference type="EMBL" id="EAY30641.1"/>
    </source>
</evidence>
<proteinExistence type="predicted"/>
<dbReference type="AlphaFoldDB" id="A1ZGM4"/>
<organism evidence="1 2">
    <name type="scientific">Microscilla marina ATCC 23134</name>
    <dbReference type="NCBI Taxonomy" id="313606"/>
    <lineage>
        <taxon>Bacteria</taxon>
        <taxon>Pseudomonadati</taxon>
        <taxon>Bacteroidota</taxon>
        <taxon>Cytophagia</taxon>
        <taxon>Cytophagales</taxon>
        <taxon>Microscillaceae</taxon>
        <taxon>Microscilla</taxon>
    </lineage>
</organism>
<dbReference type="EMBL" id="AAWS01000006">
    <property type="protein sequence ID" value="EAY30641.1"/>
    <property type="molecule type" value="Genomic_DNA"/>
</dbReference>
<evidence type="ECO:0000313" key="2">
    <source>
        <dbReference type="Proteomes" id="UP000004095"/>
    </source>
</evidence>
<comment type="caution">
    <text evidence="1">The sequence shown here is derived from an EMBL/GenBank/DDBJ whole genome shotgun (WGS) entry which is preliminary data.</text>
</comment>
<sequence length="342" mass="38029">MLLVALIYIGFKTYHYLTIQRMSFTLNRIPLFDELKNSQNILLAGAGGGFDIFSGVPLFLALQNQGKKVHLANLSFAALGETRATKVCRACWRVDSSEPVATTEPAYFPEKDLSLWYKKTFGENLDVYAFSRTGAVYLTQAYAHLIELLNIDTVVLVDGGTDSLMLGLEPSLGSPMEDSASIAAVYAQPKVAKYLTCLGFGVDHFHGISHYHFLENVAELSKDGGFLGVLSLVPQMEEVAHFLDLIAFSNAQTARPSIVANSIGSALQGHFGDYHVMERTKKSELFINPLMYQYWSFKLDVLAPKIRHLEYIKNTKTFVGLMKGINEFIDSIERKPKKGIPL</sequence>
<protein>
    <recommendedName>
        <fullName evidence="3">DUF1152 domain-containing protein</fullName>
    </recommendedName>
</protein>
<reference evidence="1 2" key="1">
    <citation type="submission" date="2007-01" db="EMBL/GenBank/DDBJ databases">
        <authorList>
            <person name="Haygood M."/>
            <person name="Podell S."/>
            <person name="Anderson C."/>
            <person name="Hopkinson B."/>
            <person name="Roe K."/>
            <person name="Barbeau K."/>
            <person name="Gaasterland T."/>
            <person name="Ferriera S."/>
            <person name="Johnson J."/>
            <person name="Kravitz S."/>
            <person name="Beeson K."/>
            <person name="Sutton G."/>
            <person name="Rogers Y.-H."/>
            <person name="Friedman R."/>
            <person name="Frazier M."/>
            <person name="Venter J.C."/>
        </authorList>
    </citation>
    <scope>NUCLEOTIDE SEQUENCE [LARGE SCALE GENOMIC DNA]</scope>
    <source>
        <strain evidence="1 2">ATCC 23134</strain>
    </source>
</reference>
<name>A1ZGM4_MICM2</name>
<dbReference type="eggNOG" id="COG4034">
    <property type="taxonomic scope" value="Bacteria"/>
</dbReference>
<evidence type="ECO:0008006" key="3">
    <source>
        <dbReference type="Google" id="ProtNLM"/>
    </source>
</evidence>
<dbReference type="Pfam" id="PF06626">
    <property type="entry name" value="DUF1152"/>
    <property type="match status" value="1"/>
</dbReference>
<dbReference type="Proteomes" id="UP000004095">
    <property type="component" value="Unassembled WGS sequence"/>
</dbReference>
<accession>A1ZGM4</accession>